<comment type="caution">
    <text evidence="2">The sequence shown here is derived from an EMBL/GenBank/DDBJ whole genome shotgun (WGS) entry which is preliminary data.</text>
</comment>
<feature type="compositionally biased region" description="Acidic residues" evidence="1">
    <location>
        <begin position="219"/>
        <end position="242"/>
    </location>
</feature>
<evidence type="ECO:0000313" key="2">
    <source>
        <dbReference type="EMBL" id="KAK7548748.1"/>
    </source>
</evidence>
<accession>A0ABR1MGI1</accession>
<reference evidence="2 3" key="1">
    <citation type="submission" date="2024-04" db="EMBL/GenBank/DDBJ databases">
        <title>Phyllosticta paracitricarpa is synonymous to the EU quarantine fungus P. citricarpa based on phylogenomic analyses.</title>
        <authorList>
            <consortium name="Lawrence Berkeley National Laboratory"/>
            <person name="Van Ingen-Buijs V.A."/>
            <person name="Van Westerhoven A.C."/>
            <person name="Haridas S."/>
            <person name="Skiadas P."/>
            <person name="Martin F."/>
            <person name="Groenewald J.Z."/>
            <person name="Crous P.W."/>
            <person name="Seidl M.F."/>
        </authorList>
    </citation>
    <scope>NUCLEOTIDE SEQUENCE [LARGE SCALE GENOMIC DNA]</scope>
    <source>
        <strain evidence="2 3">CBS 122670</strain>
    </source>
</reference>
<keyword evidence="3" id="KW-1185">Reference proteome</keyword>
<feature type="compositionally biased region" description="Basic and acidic residues" evidence="1">
    <location>
        <begin position="165"/>
        <end position="178"/>
    </location>
</feature>
<proteinExistence type="predicted"/>
<dbReference type="Proteomes" id="UP001365128">
    <property type="component" value="Unassembled WGS sequence"/>
</dbReference>
<evidence type="ECO:0000313" key="3">
    <source>
        <dbReference type="Proteomes" id="UP001365128"/>
    </source>
</evidence>
<dbReference type="EMBL" id="JBBPDW010000010">
    <property type="protein sequence ID" value="KAK7548748.1"/>
    <property type="molecule type" value="Genomic_DNA"/>
</dbReference>
<name>A0ABR1MGI1_9PEZI</name>
<feature type="region of interest" description="Disordered" evidence="1">
    <location>
        <begin position="155"/>
        <end position="251"/>
    </location>
</feature>
<sequence>MAWVNSVPQGGHLFILIRSTSGVSLDRRSFCDFVKVLSEKLTEFTLVLSAVILATYMRHRRGHPSPGLRLTMTLSKAELQSFFLEKKGNGDLDLFVRMLEHESNLRVDERKWLSARKAVPQEDQDYAEWPLSRLLQSFIVVLIIAIMPGAGAKARRPSRRARVRISRERNPGEPEKWLKPKRHTPRAPWKRRKARREKEAAAAAADDTTVAAQMYIEPTNDDTHDDSEELEGEDESDEGDDQEEKRESGCDSEEYIRVPVRIVKDRVTAIRYHLQDLLLGLPSSRKVALEFSAPFSELEAYDLKADVIKGTKIDSTLRAISSRAAVPAELKERSSAILRKWEAASARL</sequence>
<protein>
    <submittedName>
        <fullName evidence="2">Uncharacterized protein</fullName>
    </submittedName>
</protein>
<feature type="compositionally biased region" description="Basic residues" evidence="1">
    <location>
        <begin position="155"/>
        <end position="164"/>
    </location>
</feature>
<organism evidence="2 3">
    <name type="scientific">Phyllosticta citricarpa</name>
    <dbReference type="NCBI Taxonomy" id="55181"/>
    <lineage>
        <taxon>Eukaryota</taxon>
        <taxon>Fungi</taxon>
        <taxon>Dikarya</taxon>
        <taxon>Ascomycota</taxon>
        <taxon>Pezizomycotina</taxon>
        <taxon>Dothideomycetes</taxon>
        <taxon>Dothideomycetes incertae sedis</taxon>
        <taxon>Botryosphaeriales</taxon>
        <taxon>Phyllostictaceae</taxon>
        <taxon>Phyllosticta</taxon>
    </lineage>
</organism>
<feature type="compositionally biased region" description="Basic residues" evidence="1">
    <location>
        <begin position="179"/>
        <end position="195"/>
    </location>
</feature>
<gene>
    <name evidence="2" type="ORF">IWX46DRAFT_648539</name>
</gene>
<evidence type="ECO:0000256" key="1">
    <source>
        <dbReference type="SAM" id="MobiDB-lite"/>
    </source>
</evidence>